<keyword evidence="1" id="KW-1133">Transmembrane helix</keyword>
<sequence>MSENPNEPSHGDSVASWTAVTIIMIGSATGTLAFWFDQPALVWASAVLALLGIPAGILLKRAGYGVGGEKSKNKH</sequence>
<organism evidence="2">
    <name type="scientific">freshwater metagenome</name>
    <dbReference type="NCBI Taxonomy" id="449393"/>
    <lineage>
        <taxon>unclassified sequences</taxon>
        <taxon>metagenomes</taxon>
        <taxon>ecological metagenomes</taxon>
    </lineage>
</organism>
<name>A0A6J6HJM8_9ZZZZ</name>
<keyword evidence="1" id="KW-0472">Membrane</keyword>
<evidence type="ECO:0000256" key="1">
    <source>
        <dbReference type="SAM" id="Phobius"/>
    </source>
</evidence>
<dbReference type="AlphaFoldDB" id="A0A6J6HJM8"/>
<gene>
    <name evidence="2" type="ORF">UFOPK1909_00016</name>
</gene>
<dbReference type="EMBL" id="CAEZVD010000001">
    <property type="protein sequence ID" value="CAB4613340.1"/>
    <property type="molecule type" value="Genomic_DNA"/>
</dbReference>
<protein>
    <submittedName>
        <fullName evidence="2">Unannotated protein</fullName>
    </submittedName>
</protein>
<dbReference type="InterPro" id="IPR046550">
    <property type="entry name" value="DUF6704"/>
</dbReference>
<dbReference type="NCBIfam" id="NF041681">
    <property type="entry name" value="HGxxPAAW"/>
    <property type="match status" value="1"/>
</dbReference>
<proteinExistence type="predicted"/>
<reference evidence="2" key="1">
    <citation type="submission" date="2020-05" db="EMBL/GenBank/DDBJ databases">
        <authorList>
            <person name="Chiriac C."/>
            <person name="Salcher M."/>
            <person name="Ghai R."/>
            <person name="Kavagutti S V."/>
        </authorList>
    </citation>
    <scope>NUCLEOTIDE SEQUENCE</scope>
</reference>
<keyword evidence="1" id="KW-0812">Transmembrane</keyword>
<feature type="transmembrane region" description="Helical" evidence="1">
    <location>
        <begin position="41"/>
        <end position="59"/>
    </location>
</feature>
<evidence type="ECO:0000313" key="2">
    <source>
        <dbReference type="EMBL" id="CAB4613340.1"/>
    </source>
</evidence>
<dbReference type="Pfam" id="PF20447">
    <property type="entry name" value="DUF6704"/>
    <property type="match status" value="1"/>
</dbReference>
<feature type="transmembrane region" description="Helical" evidence="1">
    <location>
        <begin position="14"/>
        <end position="35"/>
    </location>
</feature>
<accession>A0A6J6HJM8</accession>